<name>A0A3B6EII6_WHEAT</name>
<dbReference type="SUPFAM" id="SSF51569">
    <property type="entry name" value="Aldolase"/>
    <property type="match status" value="1"/>
</dbReference>
<dbReference type="GO" id="GO:0046872">
    <property type="term" value="F:metal ion binding"/>
    <property type="evidence" value="ECO:0007669"/>
    <property type="project" value="UniProtKB-KW"/>
</dbReference>
<proteinExistence type="inferred from homology"/>
<comment type="catalytic activity">
    <reaction evidence="6">
        <text>(3S)-3-hydroxy-3-methylglutaryl-CoA = acetoacetate + acetyl-CoA</text>
        <dbReference type="Rhea" id="RHEA:24404"/>
        <dbReference type="ChEBI" id="CHEBI:13705"/>
        <dbReference type="ChEBI" id="CHEBI:43074"/>
        <dbReference type="ChEBI" id="CHEBI:57288"/>
        <dbReference type="EC" id="4.1.3.4"/>
    </reaction>
</comment>
<dbReference type="Gene3D" id="3.20.20.70">
    <property type="entry name" value="Aldolase class I"/>
    <property type="match status" value="1"/>
</dbReference>
<dbReference type="Pfam" id="PF00682">
    <property type="entry name" value="HMGL-like"/>
    <property type="match status" value="1"/>
</dbReference>
<dbReference type="InterPro" id="IPR043594">
    <property type="entry name" value="HMGL"/>
</dbReference>
<evidence type="ECO:0000256" key="2">
    <source>
        <dbReference type="ARBA" id="ARBA00009405"/>
    </source>
</evidence>
<feature type="domain" description="Pyruvate carboxyltransferase" evidence="7">
    <location>
        <begin position="143"/>
        <end position="410"/>
    </location>
</feature>
<dbReference type="PROSITE" id="PS50991">
    <property type="entry name" value="PYR_CT"/>
    <property type="match status" value="1"/>
</dbReference>
<dbReference type="AlphaFoldDB" id="A0A3B6EII6"/>
<evidence type="ECO:0000256" key="3">
    <source>
        <dbReference type="ARBA" id="ARBA00012910"/>
    </source>
</evidence>
<dbReference type="EnsemblPlants" id="TraesCS3A02G185500.2">
    <property type="protein sequence ID" value="TraesCS3A02G185500.2"/>
    <property type="gene ID" value="TraesCS3A02G185500"/>
</dbReference>
<reference evidence="8" key="1">
    <citation type="submission" date="2018-08" db="EMBL/GenBank/DDBJ databases">
        <authorList>
            <person name="Rossello M."/>
        </authorList>
    </citation>
    <scope>NUCLEOTIDE SEQUENCE [LARGE SCALE GENOMIC DNA]</scope>
    <source>
        <strain evidence="8">cv. Chinese Spring</strain>
    </source>
</reference>
<keyword evidence="9" id="KW-1185">Reference proteome</keyword>
<sequence>MLASRVWSRSAPQSSRALASAAASAARSLLLRSGMQLSRAPPGLAERPCARIAEADAPPLCSSSGHSRFQNFELEEGEHACRRRTYQRHPVSNRATPVGGNRHVLYASYLSQNQQNYRSFSASSDQERIEAANRIIHGLPRCVKIVEVGPRDGLQNEKNTVPTPVKIELIKRLATSGLSVVEATSFVSPKWVPQLADARDVMEVVRNITGVSFLVLTPNLKGFEAAAAAGAKEVAIFASASEAFSKSNINCSIKESLVRYNDVALAAKKREIPVRGYVSCVVGCPVEGSVPPSNVAYVAKELYDMGCYEVSLGDTIGVGTPGTVVPMLEAVMSVVPVEKLAVHFHDTYGQSLSNILVSLQMGISVVDSSVAGLGGCPYAKGASGNVATEDVVYMLNGLGIKTGVDLSKVISAGEFICKHLGRQSGSKAATALSKVTASVSKL</sequence>
<evidence type="ECO:0000256" key="6">
    <source>
        <dbReference type="ARBA" id="ARBA00049877"/>
    </source>
</evidence>
<reference evidence="8" key="2">
    <citation type="submission" date="2018-10" db="UniProtKB">
        <authorList>
            <consortium name="EnsemblPlants"/>
        </authorList>
    </citation>
    <scope>IDENTIFICATION</scope>
</reference>
<dbReference type="PANTHER" id="PTHR42738">
    <property type="entry name" value="HYDROXYMETHYLGLUTARYL-COA LYASE"/>
    <property type="match status" value="1"/>
</dbReference>
<dbReference type="GO" id="GO:0004419">
    <property type="term" value="F:hydroxymethylglutaryl-CoA lyase activity"/>
    <property type="evidence" value="ECO:0000318"/>
    <property type="project" value="GO_Central"/>
</dbReference>
<comment type="pathway">
    <text evidence="1">Metabolic intermediate metabolism; (S)-3-hydroxy-3-methylglutaryl-CoA degradation; acetoacetate from (S)-3-hydroxy-3-methylglutaryl-CoA: step 1/1.</text>
</comment>
<evidence type="ECO:0000256" key="1">
    <source>
        <dbReference type="ARBA" id="ARBA00005143"/>
    </source>
</evidence>
<dbReference type="InterPro" id="IPR000891">
    <property type="entry name" value="PYR_CT"/>
</dbReference>
<dbReference type="CDD" id="cd07938">
    <property type="entry name" value="DRE_TIM_HMGL"/>
    <property type="match status" value="1"/>
</dbReference>
<evidence type="ECO:0000259" key="7">
    <source>
        <dbReference type="PROSITE" id="PS50991"/>
    </source>
</evidence>
<dbReference type="Gramene" id="TraesCS3A03G0443500.2">
    <property type="protein sequence ID" value="TraesCS3A03G0443500.2.CDS"/>
    <property type="gene ID" value="TraesCS3A03G0443500"/>
</dbReference>
<dbReference type="Proteomes" id="UP000019116">
    <property type="component" value="Chromosome 3A"/>
</dbReference>
<dbReference type="SMR" id="A0A3B6EII6"/>
<dbReference type="InterPro" id="IPR000138">
    <property type="entry name" value="HMG_CoA_lyase_AS"/>
</dbReference>
<dbReference type="OrthoDB" id="1905920at2759"/>
<accession>A0A3B6EII6</accession>
<dbReference type="UniPathway" id="UPA00896">
    <property type="reaction ID" value="UER00863"/>
</dbReference>
<dbReference type="PROSITE" id="PS01062">
    <property type="entry name" value="HMG_COA_LYASE"/>
    <property type="match status" value="1"/>
</dbReference>
<keyword evidence="4" id="KW-0479">Metal-binding</keyword>
<evidence type="ECO:0000256" key="5">
    <source>
        <dbReference type="ARBA" id="ARBA00023239"/>
    </source>
</evidence>
<dbReference type="GO" id="GO:0046951">
    <property type="term" value="P:ketone body biosynthetic process"/>
    <property type="evidence" value="ECO:0000318"/>
    <property type="project" value="GO_Central"/>
</dbReference>
<protein>
    <recommendedName>
        <fullName evidence="3">hydroxymethylglutaryl-CoA lyase</fullName>
        <ecNumber evidence="3">4.1.3.4</ecNumber>
    </recommendedName>
</protein>
<organism evidence="8">
    <name type="scientific">Triticum aestivum</name>
    <name type="common">Wheat</name>
    <dbReference type="NCBI Taxonomy" id="4565"/>
    <lineage>
        <taxon>Eukaryota</taxon>
        <taxon>Viridiplantae</taxon>
        <taxon>Streptophyta</taxon>
        <taxon>Embryophyta</taxon>
        <taxon>Tracheophyta</taxon>
        <taxon>Spermatophyta</taxon>
        <taxon>Magnoliopsida</taxon>
        <taxon>Liliopsida</taxon>
        <taxon>Poales</taxon>
        <taxon>Poaceae</taxon>
        <taxon>BOP clade</taxon>
        <taxon>Pooideae</taxon>
        <taxon>Triticodae</taxon>
        <taxon>Triticeae</taxon>
        <taxon>Triticinae</taxon>
        <taxon>Triticum</taxon>
    </lineage>
</organism>
<dbReference type="GO" id="GO:0006552">
    <property type="term" value="P:L-leucine catabolic process"/>
    <property type="evidence" value="ECO:0000318"/>
    <property type="project" value="GO_Central"/>
</dbReference>
<dbReference type="Gramene" id="TraesCS3A02G185500.2">
    <property type="protein sequence ID" value="TraesCS3A02G185500.2"/>
    <property type="gene ID" value="TraesCS3A02G185500"/>
</dbReference>
<dbReference type="InterPro" id="IPR013785">
    <property type="entry name" value="Aldolase_TIM"/>
</dbReference>
<evidence type="ECO:0000313" key="8">
    <source>
        <dbReference type="EnsemblPlants" id="TraesCS3A02G185500.2"/>
    </source>
</evidence>
<keyword evidence="5" id="KW-0456">Lyase</keyword>
<dbReference type="STRING" id="4565.A0A3B6EII6"/>
<evidence type="ECO:0000313" key="9">
    <source>
        <dbReference type="Proteomes" id="UP000019116"/>
    </source>
</evidence>
<dbReference type="FunFam" id="3.20.20.70:FF:000038">
    <property type="entry name" value="Hydroxymethylglutaryl-CoA lyase, mitochondrial"/>
    <property type="match status" value="1"/>
</dbReference>
<dbReference type="PANTHER" id="PTHR42738:SF7">
    <property type="entry name" value="HYDROXYMETHYLGLUTARYL-COA LYASE"/>
    <property type="match status" value="1"/>
</dbReference>
<dbReference type="EC" id="4.1.3.4" evidence="3"/>
<evidence type="ECO:0000256" key="4">
    <source>
        <dbReference type="ARBA" id="ARBA00022723"/>
    </source>
</evidence>
<comment type="similarity">
    <text evidence="2">Belongs to the HMG-CoA lyase family.</text>
</comment>
<dbReference type="NCBIfam" id="NF004283">
    <property type="entry name" value="PRK05692.1"/>
    <property type="match status" value="1"/>
</dbReference>